<dbReference type="Proteomes" id="UP000175684">
    <property type="component" value="Unassembled WGS sequence"/>
</dbReference>
<comment type="subcellular location">
    <subcellularLocation>
        <location evidence="1">Cell membrane</location>
        <topology evidence="1">Multi-pass membrane protein</topology>
    </subcellularLocation>
</comment>
<dbReference type="Proteomes" id="UP000470200">
    <property type="component" value="Unassembled WGS sequence"/>
</dbReference>
<keyword evidence="4 6" id="KW-1133">Transmembrane helix</keyword>
<evidence type="ECO:0000256" key="1">
    <source>
        <dbReference type="ARBA" id="ARBA00004651"/>
    </source>
</evidence>
<dbReference type="GO" id="GO:0005886">
    <property type="term" value="C:plasma membrane"/>
    <property type="evidence" value="ECO:0007669"/>
    <property type="project" value="UniProtKB-SubCell"/>
</dbReference>
<dbReference type="EMBL" id="WDIP01000001">
    <property type="protein sequence ID" value="KAB5887540.1"/>
    <property type="molecule type" value="Genomic_DNA"/>
</dbReference>
<evidence type="ECO:0000313" key="10">
    <source>
        <dbReference type="Proteomes" id="UP000470200"/>
    </source>
</evidence>
<feature type="transmembrane region" description="Helical" evidence="6">
    <location>
        <begin position="201"/>
        <end position="224"/>
    </location>
</feature>
<reference evidence="8 9" key="1">
    <citation type="submission" date="2016-07" db="EMBL/GenBank/DDBJ databases">
        <title>Draft Genome Sequence of Bifidobacterium adolescentis strain Km 4.</title>
        <authorList>
            <person name="Danilenko V.N."/>
        </authorList>
    </citation>
    <scope>NUCLEOTIDE SEQUENCE [LARGE SCALE GENOMIC DNA]</scope>
    <source>
        <strain evidence="8 9">Km 4</strain>
    </source>
</reference>
<dbReference type="AlphaFoldDB" id="A0A1E7Y2B4"/>
<evidence type="ECO:0000313" key="7">
    <source>
        <dbReference type="EMBL" id="KAB5887540.1"/>
    </source>
</evidence>
<dbReference type="EMBL" id="MAXD01000001">
    <property type="protein sequence ID" value="OFA36007.1"/>
    <property type="molecule type" value="Genomic_DNA"/>
</dbReference>
<dbReference type="Pfam" id="PF01810">
    <property type="entry name" value="LysE"/>
    <property type="match status" value="1"/>
</dbReference>
<sequence>MGFFFQGLTLGLAYVAPIGMQNLFVIDSALTKPRRRALLTALIVLFFDVSLSLSCFFGIGKLMQDHAWLKLAILAIGGLVVIRIGAGLLFPGKGGDDGAAQTPQSQTSQSQGLAQRVTSKFGGDSELLHTIVTAGVVTWCNPQAIIDGTLMLGAFSATLTVGQSTPFITGVETASALWFFGITLLVSLFSHKFSPRIVTAMNRVCGAVVVLYGVKLLADFVMAVL</sequence>
<dbReference type="OrthoDB" id="5638726at2"/>
<gene>
    <name evidence="8" type="ORF">BBK15_01555</name>
    <name evidence="7" type="ORF">GA629_03045</name>
</gene>
<evidence type="ECO:0000256" key="5">
    <source>
        <dbReference type="ARBA" id="ARBA00023136"/>
    </source>
</evidence>
<dbReference type="InterPro" id="IPR001123">
    <property type="entry name" value="LeuE-type"/>
</dbReference>
<feature type="transmembrane region" description="Helical" evidence="6">
    <location>
        <begin position="71"/>
        <end position="90"/>
    </location>
</feature>
<organism evidence="8 9">
    <name type="scientific">Bifidobacterium adolescentis</name>
    <dbReference type="NCBI Taxonomy" id="1680"/>
    <lineage>
        <taxon>Bacteria</taxon>
        <taxon>Bacillati</taxon>
        <taxon>Actinomycetota</taxon>
        <taxon>Actinomycetes</taxon>
        <taxon>Bifidobacteriales</taxon>
        <taxon>Bifidobacteriaceae</taxon>
        <taxon>Bifidobacterium</taxon>
    </lineage>
</organism>
<dbReference type="RefSeq" id="WP_021913548.1">
    <property type="nucleotide sequence ID" value="NZ_AP031418.1"/>
</dbReference>
<dbReference type="PANTHER" id="PTHR30086">
    <property type="entry name" value="ARGININE EXPORTER PROTEIN ARGO"/>
    <property type="match status" value="1"/>
</dbReference>
<reference evidence="7 10" key="2">
    <citation type="journal article" date="2019" name="Nat. Med.">
        <title>A library of human gut bacterial isolates paired with longitudinal multiomics data enables mechanistic microbiome research.</title>
        <authorList>
            <person name="Poyet M."/>
            <person name="Groussin M."/>
            <person name="Gibbons S.M."/>
            <person name="Avila-Pacheco J."/>
            <person name="Jiang X."/>
            <person name="Kearney S.M."/>
            <person name="Perrotta A.R."/>
            <person name="Berdy B."/>
            <person name="Zhao S."/>
            <person name="Lieberman T.D."/>
            <person name="Swanson P.K."/>
            <person name="Smith M."/>
            <person name="Roesemann S."/>
            <person name="Alexander J.E."/>
            <person name="Rich S.A."/>
            <person name="Livny J."/>
            <person name="Vlamakis H."/>
            <person name="Clish C."/>
            <person name="Bullock K."/>
            <person name="Deik A."/>
            <person name="Scott J."/>
            <person name="Pierce K.A."/>
            <person name="Xavier R.J."/>
            <person name="Alm E.J."/>
        </authorList>
    </citation>
    <scope>NUCLEOTIDE SEQUENCE [LARGE SCALE GENOMIC DNA]</scope>
    <source>
        <strain evidence="7 10">BIOML-A105</strain>
    </source>
</reference>
<evidence type="ECO:0000313" key="9">
    <source>
        <dbReference type="Proteomes" id="UP000175684"/>
    </source>
</evidence>
<proteinExistence type="predicted"/>
<feature type="transmembrane region" description="Helical" evidence="6">
    <location>
        <begin position="39"/>
        <end position="59"/>
    </location>
</feature>
<protein>
    <submittedName>
        <fullName evidence="7">Amino acid transporter</fullName>
    </submittedName>
    <submittedName>
        <fullName evidence="8">L-lysine permease</fullName>
    </submittedName>
</protein>
<dbReference type="PANTHER" id="PTHR30086:SF20">
    <property type="entry name" value="ARGININE EXPORTER PROTEIN ARGO-RELATED"/>
    <property type="match status" value="1"/>
</dbReference>
<feature type="transmembrane region" description="Helical" evidence="6">
    <location>
        <begin position="167"/>
        <end position="189"/>
    </location>
</feature>
<keyword evidence="3 6" id="KW-0812">Transmembrane</keyword>
<name>A0A1E7Y2B4_BIFAD</name>
<evidence type="ECO:0000256" key="6">
    <source>
        <dbReference type="SAM" id="Phobius"/>
    </source>
</evidence>
<keyword evidence="2" id="KW-1003">Cell membrane</keyword>
<evidence type="ECO:0000256" key="2">
    <source>
        <dbReference type="ARBA" id="ARBA00022475"/>
    </source>
</evidence>
<evidence type="ECO:0000256" key="3">
    <source>
        <dbReference type="ARBA" id="ARBA00022692"/>
    </source>
</evidence>
<evidence type="ECO:0000313" key="8">
    <source>
        <dbReference type="EMBL" id="OFA36007.1"/>
    </source>
</evidence>
<keyword evidence="5 6" id="KW-0472">Membrane</keyword>
<evidence type="ECO:0000256" key="4">
    <source>
        <dbReference type="ARBA" id="ARBA00022989"/>
    </source>
</evidence>
<comment type="caution">
    <text evidence="8">The sequence shown here is derived from an EMBL/GenBank/DDBJ whole genome shotgun (WGS) entry which is preliminary data.</text>
</comment>
<dbReference type="GO" id="GO:0015171">
    <property type="term" value="F:amino acid transmembrane transporter activity"/>
    <property type="evidence" value="ECO:0007669"/>
    <property type="project" value="TreeGrafter"/>
</dbReference>
<accession>A0A1E7Y2B4</accession>